<dbReference type="Proteomes" id="UP001280121">
    <property type="component" value="Unassembled WGS sequence"/>
</dbReference>
<sequence>MDNHIGMFSTGTGHLDLNSKGYLRWDDVDTTYIDNEELKKTDTSNNNEWPYSVPFGHGNVSTPLCLSGDNLVQPTDDRLNSELISLQDSDFMRKEFISVTDAEEFYKKYSYVMGFSMRKDRTNAYNRPLVIFAGVNHYTKMAIFGFELLVDETTNVCDTWFTQAYTHDMLAYMTEAEFETQWFNPIERFGLQHNEWVKTMYCKRKLWAKTFLQSTFFGGLWSTQRSESMNSFLNCFLNSRLKLYKFISHIDREMSCLRNNELKDDFDSINEHPVLLTHLLQLEKHVAKV</sequence>
<name>A0AAD9TL81_9ROSI</name>
<dbReference type="PANTHER" id="PTHR47718">
    <property type="entry name" value="OS01G0519700 PROTEIN"/>
    <property type="match status" value="1"/>
</dbReference>
<accession>A0AAD9TL81</accession>
<evidence type="ECO:0000313" key="2">
    <source>
        <dbReference type="Proteomes" id="UP001280121"/>
    </source>
</evidence>
<keyword evidence="2" id="KW-1185">Reference proteome</keyword>
<proteinExistence type="predicted"/>
<protein>
    <recommendedName>
        <fullName evidence="3">Protein FAR1-RELATED SEQUENCE</fullName>
    </recommendedName>
</protein>
<comment type="caution">
    <text evidence="1">The sequence shown here is derived from an EMBL/GenBank/DDBJ whole genome shotgun (WGS) entry which is preliminary data.</text>
</comment>
<organism evidence="1 2">
    <name type="scientific">Dipteronia dyeriana</name>
    <dbReference type="NCBI Taxonomy" id="168575"/>
    <lineage>
        <taxon>Eukaryota</taxon>
        <taxon>Viridiplantae</taxon>
        <taxon>Streptophyta</taxon>
        <taxon>Embryophyta</taxon>
        <taxon>Tracheophyta</taxon>
        <taxon>Spermatophyta</taxon>
        <taxon>Magnoliopsida</taxon>
        <taxon>eudicotyledons</taxon>
        <taxon>Gunneridae</taxon>
        <taxon>Pentapetalae</taxon>
        <taxon>rosids</taxon>
        <taxon>malvids</taxon>
        <taxon>Sapindales</taxon>
        <taxon>Sapindaceae</taxon>
        <taxon>Hippocastanoideae</taxon>
        <taxon>Acereae</taxon>
        <taxon>Dipteronia</taxon>
    </lineage>
</organism>
<reference evidence="1" key="1">
    <citation type="journal article" date="2023" name="Plant J.">
        <title>Genome sequences and population genomics provide insights into the demographic history, inbreeding, and mutation load of two 'living fossil' tree species of Dipteronia.</title>
        <authorList>
            <person name="Feng Y."/>
            <person name="Comes H.P."/>
            <person name="Chen J."/>
            <person name="Zhu S."/>
            <person name="Lu R."/>
            <person name="Zhang X."/>
            <person name="Li P."/>
            <person name="Qiu J."/>
            <person name="Olsen K.M."/>
            <person name="Qiu Y."/>
        </authorList>
    </citation>
    <scope>NUCLEOTIDE SEQUENCE</scope>
    <source>
        <strain evidence="1">KIB01</strain>
    </source>
</reference>
<gene>
    <name evidence="1" type="ORF">Ddye_025891</name>
</gene>
<evidence type="ECO:0000313" key="1">
    <source>
        <dbReference type="EMBL" id="KAK2638096.1"/>
    </source>
</evidence>
<dbReference type="EMBL" id="JANJYI010000008">
    <property type="protein sequence ID" value="KAK2638096.1"/>
    <property type="molecule type" value="Genomic_DNA"/>
</dbReference>
<dbReference type="PANTHER" id="PTHR47718:SF6">
    <property type="entry name" value="PROTEIN FAR1-RELATED SEQUENCE"/>
    <property type="match status" value="1"/>
</dbReference>
<evidence type="ECO:0008006" key="3">
    <source>
        <dbReference type="Google" id="ProtNLM"/>
    </source>
</evidence>
<dbReference type="AlphaFoldDB" id="A0AAD9TL81"/>